<comment type="caution">
    <text evidence="1">The sequence shown here is derived from an EMBL/GenBank/DDBJ whole genome shotgun (WGS) entry which is preliminary data.</text>
</comment>
<reference evidence="2" key="1">
    <citation type="journal article" date="2023" name="Front. Plant Sci.">
        <title>Chromosomal-level genome assembly of Melastoma candidum provides insights into trichome evolution.</title>
        <authorList>
            <person name="Zhong Y."/>
            <person name="Wu W."/>
            <person name="Sun C."/>
            <person name="Zou P."/>
            <person name="Liu Y."/>
            <person name="Dai S."/>
            <person name="Zhou R."/>
        </authorList>
    </citation>
    <scope>NUCLEOTIDE SEQUENCE [LARGE SCALE GENOMIC DNA]</scope>
</reference>
<dbReference type="Proteomes" id="UP001057402">
    <property type="component" value="Chromosome 11"/>
</dbReference>
<name>A0ACB9LL07_9MYRT</name>
<keyword evidence="2" id="KW-1185">Reference proteome</keyword>
<accession>A0ACB9LL07</accession>
<protein>
    <submittedName>
        <fullName evidence="1">Uncharacterized protein</fullName>
    </submittedName>
</protein>
<proteinExistence type="predicted"/>
<sequence>MSLLGRTPLMGGTLLLEGCRDRTSPGDEEGSRFGELREVGSPLQGPGTPGKRGRPPWRIPEVRRESARPRRKWIAVAATDPMSVEKLRWGSRLGAEDAPRQGRLCRRPGAGEDAPEGISGQEVGCPCYIQEGEACHRLRPGDGPLCGC</sequence>
<organism evidence="1 2">
    <name type="scientific">Melastoma candidum</name>
    <dbReference type="NCBI Taxonomy" id="119954"/>
    <lineage>
        <taxon>Eukaryota</taxon>
        <taxon>Viridiplantae</taxon>
        <taxon>Streptophyta</taxon>
        <taxon>Embryophyta</taxon>
        <taxon>Tracheophyta</taxon>
        <taxon>Spermatophyta</taxon>
        <taxon>Magnoliopsida</taxon>
        <taxon>eudicotyledons</taxon>
        <taxon>Gunneridae</taxon>
        <taxon>Pentapetalae</taxon>
        <taxon>rosids</taxon>
        <taxon>malvids</taxon>
        <taxon>Myrtales</taxon>
        <taxon>Melastomataceae</taxon>
        <taxon>Melastomatoideae</taxon>
        <taxon>Melastomateae</taxon>
        <taxon>Melastoma</taxon>
    </lineage>
</organism>
<evidence type="ECO:0000313" key="2">
    <source>
        <dbReference type="Proteomes" id="UP001057402"/>
    </source>
</evidence>
<gene>
    <name evidence="1" type="ORF">MLD38_037016</name>
</gene>
<dbReference type="EMBL" id="CM042890">
    <property type="protein sequence ID" value="KAI4312175.1"/>
    <property type="molecule type" value="Genomic_DNA"/>
</dbReference>
<evidence type="ECO:0000313" key="1">
    <source>
        <dbReference type="EMBL" id="KAI4312175.1"/>
    </source>
</evidence>